<evidence type="ECO:0000256" key="6">
    <source>
        <dbReference type="SAM" id="MobiDB-lite"/>
    </source>
</evidence>
<dbReference type="InterPro" id="IPR013249">
    <property type="entry name" value="RNA_pol_sigma70_r4_t2"/>
</dbReference>
<dbReference type="Pfam" id="PF08281">
    <property type="entry name" value="Sigma70_r4_2"/>
    <property type="match status" value="1"/>
</dbReference>
<evidence type="ECO:0000313" key="8">
    <source>
        <dbReference type="EMBL" id="KAB2585283.1"/>
    </source>
</evidence>
<dbReference type="Gene3D" id="1.10.10.10">
    <property type="entry name" value="Winged helix-like DNA-binding domain superfamily/Winged helix DNA-binding domain"/>
    <property type="match status" value="1"/>
</dbReference>
<dbReference type="InterPro" id="IPR036388">
    <property type="entry name" value="WH-like_DNA-bd_sf"/>
</dbReference>
<dbReference type="AlphaFoldDB" id="A0A5N5E5E3"/>
<evidence type="ECO:0000256" key="4">
    <source>
        <dbReference type="ARBA" id="ARBA00023125"/>
    </source>
</evidence>
<evidence type="ECO:0000259" key="7">
    <source>
        <dbReference type="Pfam" id="PF08281"/>
    </source>
</evidence>
<comment type="similarity">
    <text evidence="1">Belongs to the sigma-70 factor family. ECF subfamily.</text>
</comment>
<evidence type="ECO:0000256" key="2">
    <source>
        <dbReference type="ARBA" id="ARBA00023015"/>
    </source>
</evidence>
<dbReference type="InterPro" id="IPR009057">
    <property type="entry name" value="Homeodomain-like_sf"/>
</dbReference>
<keyword evidence="3" id="KW-0731">Sigma factor</keyword>
<keyword evidence="4" id="KW-0238">DNA-binding</keyword>
<dbReference type="GO" id="GO:0003677">
    <property type="term" value="F:DNA binding"/>
    <property type="evidence" value="ECO:0007669"/>
    <property type="project" value="UniProtKB-KW"/>
</dbReference>
<keyword evidence="2" id="KW-0805">Transcription regulation</keyword>
<accession>A0A5N5E5E3</accession>
<feature type="domain" description="RNA polymerase sigma factor 70 region 4 type 2" evidence="7">
    <location>
        <begin position="45"/>
        <end position="84"/>
    </location>
</feature>
<dbReference type="GO" id="GO:0006352">
    <property type="term" value="P:DNA-templated transcription initiation"/>
    <property type="evidence" value="ECO:0007669"/>
    <property type="project" value="InterPro"/>
</dbReference>
<dbReference type="EMBL" id="MRBO01000351">
    <property type="protein sequence ID" value="KAB2585283.1"/>
    <property type="molecule type" value="Genomic_DNA"/>
</dbReference>
<comment type="caution">
    <text evidence="8">The sequence shown here is derived from an EMBL/GenBank/DDBJ whole genome shotgun (WGS) entry which is preliminary data.</text>
</comment>
<name>A0A5N5E5E3_RHOER</name>
<reference evidence="8 9" key="1">
    <citation type="journal article" date="2017" name="Poromechanics V (2013)">
        <title>Genomic Characterization of the Arsenic-Tolerant Actinobacterium, &lt;i&gt;Rhodococcus erythropolis&lt;/i&gt; S43.</title>
        <authorList>
            <person name="Retamal-Morales G."/>
            <person name="Mehnert M."/>
            <person name="Schwabe R."/>
            <person name="Tischler D."/>
            <person name="Schloemann M."/>
            <person name="Levican G.J."/>
        </authorList>
    </citation>
    <scope>NUCLEOTIDE SEQUENCE [LARGE SCALE GENOMIC DNA]</scope>
    <source>
        <strain evidence="8 9">S43</strain>
    </source>
</reference>
<dbReference type="SUPFAM" id="SSF46689">
    <property type="entry name" value="Homeodomain-like"/>
    <property type="match status" value="1"/>
</dbReference>
<evidence type="ECO:0000256" key="3">
    <source>
        <dbReference type="ARBA" id="ARBA00023082"/>
    </source>
</evidence>
<protein>
    <submittedName>
        <fullName evidence="8">Replication protein RepB</fullName>
    </submittedName>
</protein>
<dbReference type="GO" id="GO:0016987">
    <property type="term" value="F:sigma factor activity"/>
    <property type="evidence" value="ECO:0007669"/>
    <property type="project" value="UniProtKB-KW"/>
</dbReference>
<sequence length="95" mass="10750">MPGAKNPVRRKMTAAEAAERFGASTRTIQRLFAEPRDDFLDRAKARRQKAVELREQGLKYREIAEEMGISTGTVGRLLHDAKRHDEQGPSSSRKN</sequence>
<evidence type="ECO:0000256" key="5">
    <source>
        <dbReference type="ARBA" id="ARBA00023163"/>
    </source>
</evidence>
<feature type="region of interest" description="Disordered" evidence="6">
    <location>
        <begin position="71"/>
        <end position="95"/>
    </location>
</feature>
<dbReference type="Proteomes" id="UP000325576">
    <property type="component" value="Unassembled WGS sequence"/>
</dbReference>
<evidence type="ECO:0000256" key="1">
    <source>
        <dbReference type="ARBA" id="ARBA00010641"/>
    </source>
</evidence>
<feature type="compositionally biased region" description="Basic and acidic residues" evidence="6">
    <location>
        <begin position="77"/>
        <end position="87"/>
    </location>
</feature>
<organism evidence="8 9">
    <name type="scientific">Rhodococcus erythropolis</name>
    <name type="common">Arthrobacter picolinophilus</name>
    <dbReference type="NCBI Taxonomy" id="1833"/>
    <lineage>
        <taxon>Bacteria</taxon>
        <taxon>Bacillati</taxon>
        <taxon>Actinomycetota</taxon>
        <taxon>Actinomycetes</taxon>
        <taxon>Mycobacteriales</taxon>
        <taxon>Nocardiaceae</taxon>
        <taxon>Rhodococcus</taxon>
        <taxon>Rhodococcus erythropolis group</taxon>
    </lineage>
</organism>
<keyword evidence="5" id="KW-0804">Transcription</keyword>
<proteinExistence type="inferred from homology"/>
<gene>
    <name evidence="8" type="ORF">BS297_11180</name>
</gene>
<evidence type="ECO:0000313" key="9">
    <source>
        <dbReference type="Proteomes" id="UP000325576"/>
    </source>
</evidence>